<protein>
    <submittedName>
        <fullName evidence="2">Uncharacterized protein</fullName>
    </submittedName>
</protein>
<dbReference type="EMBL" id="AFBQ01000199">
    <property type="protein sequence ID" value="EHY31218.1"/>
    <property type="molecule type" value="Genomic_DNA"/>
</dbReference>
<keyword evidence="1" id="KW-1133">Transmembrane helix</keyword>
<gene>
    <name evidence="2" type="ORF">HMPREF9440_01404</name>
</gene>
<proteinExistence type="predicted"/>
<dbReference type="Proteomes" id="UP000004956">
    <property type="component" value="Unassembled WGS sequence"/>
</dbReference>
<comment type="caution">
    <text evidence="2">The sequence shown here is derived from an EMBL/GenBank/DDBJ whole genome shotgun (WGS) entry which is preliminary data.</text>
</comment>
<name>H3KF87_9BURK</name>
<evidence type="ECO:0000313" key="2">
    <source>
        <dbReference type="EMBL" id="EHY31218.1"/>
    </source>
</evidence>
<accession>H3KF87</accession>
<sequence>MFTFISVVLGIIWALISLVLLFKVWDKIGPAVLSMSNNHIVQVAAMVIVYAVIFYIPVRIWCWLWS</sequence>
<dbReference type="RefSeq" id="WP_008542339.1">
    <property type="nucleotide sequence ID" value="NZ_JH604965.1"/>
</dbReference>
<evidence type="ECO:0000313" key="3">
    <source>
        <dbReference type="Proteomes" id="UP000004956"/>
    </source>
</evidence>
<keyword evidence="1" id="KW-0472">Membrane</keyword>
<organism evidence="2 3">
    <name type="scientific">Sutterella parvirubra YIT 11816</name>
    <dbReference type="NCBI Taxonomy" id="762967"/>
    <lineage>
        <taxon>Bacteria</taxon>
        <taxon>Pseudomonadati</taxon>
        <taxon>Pseudomonadota</taxon>
        <taxon>Betaproteobacteria</taxon>
        <taxon>Burkholderiales</taxon>
        <taxon>Sutterellaceae</taxon>
        <taxon>Sutterella</taxon>
    </lineage>
</organism>
<keyword evidence="3" id="KW-1185">Reference proteome</keyword>
<feature type="transmembrane region" description="Helical" evidence="1">
    <location>
        <begin position="7"/>
        <end position="25"/>
    </location>
</feature>
<evidence type="ECO:0000256" key="1">
    <source>
        <dbReference type="SAM" id="Phobius"/>
    </source>
</evidence>
<dbReference type="AlphaFoldDB" id="H3KF87"/>
<dbReference type="OrthoDB" id="9155341at2"/>
<keyword evidence="1" id="KW-0812">Transmembrane</keyword>
<dbReference type="HOGENOM" id="CLU_2829688_0_0_4"/>
<feature type="transmembrane region" description="Helical" evidence="1">
    <location>
        <begin position="40"/>
        <end position="64"/>
    </location>
</feature>
<reference evidence="2 3" key="1">
    <citation type="submission" date="2011-11" db="EMBL/GenBank/DDBJ databases">
        <authorList>
            <person name="Weinstock G."/>
            <person name="Sodergren E."/>
            <person name="Clifton S."/>
            <person name="Fulton L."/>
            <person name="Fulton B."/>
            <person name="Courtney L."/>
            <person name="Fronick C."/>
            <person name="Harrison M."/>
            <person name="Strong C."/>
            <person name="Farmer C."/>
            <person name="Delahaunty K."/>
            <person name="Markovic C."/>
            <person name="Hall O."/>
            <person name="Minx P."/>
            <person name="Tomlinson C."/>
            <person name="Mitreva M."/>
            <person name="Hou S."/>
            <person name="Chen J."/>
            <person name="Wollam A."/>
            <person name="Pepin K.H."/>
            <person name="Johnson M."/>
            <person name="Bhonagiri V."/>
            <person name="Zhang X."/>
            <person name="Suruliraj S."/>
            <person name="Warren W."/>
            <person name="Chinwalla A."/>
            <person name="Mardis E.R."/>
            <person name="Wilson R.K."/>
        </authorList>
    </citation>
    <scope>NUCLEOTIDE SEQUENCE [LARGE SCALE GENOMIC DNA]</scope>
    <source>
        <strain evidence="2 3">YIT 11816</strain>
    </source>
</reference>
<dbReference type="PATRIC" id="fig|762967.3.peg.1105"/>